<dbReference type="AlphaFoldDB" id="A0A094ZN99"/>
<dbReference type="InterPro" id="IPR029060">
    <property type="entry name" value="PIN-like_dom_sf"/>
</dbReference>
<dbReference type="EMBL" id="AMPZ03000003">
    <property type="protein sequence ID" value="KAH9587107.1"/>
    <property type="molecule type" value="Genomic_DNA"/>
</dbReference>
<dbReference type="PANTHER" id="PTHR15665:SF1">
    <property type="entry name" value="PROTEIN ASTEROID HOMOLOG 1"/>
    <property type="match status" value="1"/>
</dbReference>
<accession>A0A094ZN99</accession>
<comment type="similarity">
    <text evidence="1">Belongs to the asteroid family.</text>
</comment>
<gene>
    <name evidence="3" type="primary">ASTE1_6</name>
    <name evidence="3" type="ORF">MS3_00004968</name>
    <name evidence="4" type="ORF">MS3_02698</name>
</gene>
<feature type="compositionally biased region" description="Basic and acidic residues" evidence="2">
    <location>
        <begin position="789"/>
        <end position="798"/>
    </location>
</feature>
<dbReference type="RefSeq" id="XP_012794251.1">
    <property type="nucleotide sequence ID" value="XM_012938797.2"/>
</dbReference>
<dbReference type="SUPFAM" id="SSF88723">
    <property type="entry name" value="PIN domain-like"/>
    <property type="match status" value="1"/>
</dbReference>
<organism evidence="4">
    <name type="scientific">Schistosoma haematobium</name>
    <name type="common">Blood fluke</name>
    <dbReference type="NCBI Taxonomy" id="6185"/>
    <lineage>
        <taxon>Eukaryota</taxon>
        <taxon>Metazoa</taxon>
        <taxon>Spiralia</taxon>
        <taxon>Lophotrochozoa</taxon>
        <taxon>Platyhelminthes</taxon>
        <taxon>Trematoda</taxon>
        <taxon>Digenea</taxon>
        <taxon>Strigeidida</taxon>
        <taxon>Schistosomatoidea</taxon>
        <taxon>Schistosomatidae</taxon>
        <taxon>Schistosoma</taxon>
    </lineage>
</organism>
<proteinExistence type="inferred from homology"/>
<reference evidence="3" key="2">
    <citation type="journal article" date="2019" name="Gigascience">
        <title>High-quality Schistosoma haematobium genome achieved by single-molecule and long-range sequencing.</title>
        <authorList>
            <person name="Stroehlein A.J."/>
            <person name="Korhonen P.K."/>
            <person name="Chong T.M."/>
            <person name="Lim Y.L."/>
            <person name="Chan K.G."/>
            <person name="Webster B."/>
            <person name="Rollinson D."/>
            <person name="Brindley P.J."/>
            <person name="Gasser R.B."/>
            <person name="Young N.D."/>
        </authorList>
    </citation>
    <scope>NUCLEOTIDE SEQUENCE</scope>
</reference>
<evidence type="ECO:0000256" key="1">
    <source>
        <dbReference type="ARBA" id="ARBA00007398"/>
    </source>
</evidence>
<name>A0A094ZN99_SCHHA</name>
<reference evidence="3" key="4">
    <citation type="journal article" date="2022" name="PLoS Pathog.">
        <title>Chromosome-level genome of Schistosoma haematobium underpins genome-wide explorations of molecular variation.</title>
        <authorList>
            <person name="Stroehlein A.J."/>
            <person name="Korhonen P.K."/>
            <person name="Lee V.V."/>
            <person name="Ralph S.A."/>
            <person name="Mentink-Kane M."/>
            <person name="You H."/>
            <person name="McManus D.P."/>
            <person name="Tchuente L.T."/>
            <person name="Stothard J.R."/>
            <person name="Kaur P."/>
            <person name="Dudchenko O."/>
            <person name="Aiden E.L."/>
            <person name="Yang B."/>
            <person name="Yang H."/>
            <person name="Emery A.M."/>
            <person name="Webster B.L."/>
            <person name="Brindley P.J."/>
            <person name="Rollinson D."/>
            <person name="Chang B.C.H."/>
            <person name="Gasser R.B."/>
            <person name="Young N.D."/>
        </authorList>
    </citation>
    <scope>NUCLEOTIDE SEQUENCE</scope>
</reference>
<dbReference type="CTD" id="24590360"/>
<feature type="region of interest" description="Disordered" evidence="2">
    <location>
        <begin position="774"/>
        <end position="838"/>
    </location>
</feature>
<evidence type="ECO:0000313" key="5">
    <source>
        <dbReference type="Proteomes" id="UP000471633"/>
    </source>
</evidence>
<dbReference type="PANTHER" id="PTHR15665">
    <property type="entry name" value="ASTEROID PROTEIN"/>
    <property type="match status" value="1"/>
</dbReference>
<protein>
    <submittedName>
        <fullName evidence="4">Protein asteroid 1</fullName>
    </submittedName>
</protein>
<evidence type="ECO:0000256" key="2">
    <source>
        <dbReference type="SAM" id="MobiDB-lite"/>
    </source>
</evidence>
<dbReference type="GeneID" id="24590360"/>
<dbReference type="InterPro" id="IPR026832">
    <property type="entry name" value="Asteroid"/>
</dbReference>
<sequence length="861" mass="99253">MTQERLLRILIDRLLLDSYLLLLDQRLVFCPLLNGRSLPVIMPIPELSNILLHEFVNFKVLQLHNNPVIIDGEDFSEYFYEHLKLPIKYGGEYLSYIVHIKQFLNEIKQCKIYPSFLFGSDCERVGLQLSSQLQAMESTIKLLSSSNTQKKNSSPIPYYMFLQSMLTDVLSDMEIKFLKSPYPRIRSCVSLATYLHHPIIASSPEYFLIGTHQMSSDTSPCFIPLSLMKFQCLESKGSCYCESIDAESQSIQTPCRFLTVHEFIPKPSSVHPACRPLIGLLLGTDSMPHTKLPNYLYSIINNIEKRSYKFRRFMTLVSWFSQFNTNLQTPIGEILKCYSSKERGKLLKMFAESLAGYFPDLYLGQKLSVSLHQEISLSTRNQLNPPIFVYSTQEPNSTTEIVLWQRRLGDLLKGQLTIILGSMDFTQGWSNYLLQLYFKHKLAPFILTPIYCQGGVVMPLLIENSNIELSAYEISLPLRWMHYRLLCGIEHNLSHKQKLIGLNPHILEYHRVGDTLTTYQIQVDPLILNRYEDTTDKMLSSIVGFSFSNFNVERKWIVSLALTLTFWFHAITKNKSNLRDDLRNSPIVLATVAIAVTNYFNVIESDEKTVEHYGILIKFLKDKLSDRLSSSSVDSSIVHHFTSIHTVYIYLRSLTHLIDELVLSDRKSNSLSFLPSWIFFPSGHLFYSLVIDIESLKPDDRFRLTLRYWLPRLYRIPKLNSESAMKLQKLAEIYERVINIASEMICLPVFAPNIVYTKVPTTIPVIDLLKNETPSNAPSSVRTTNTERSLQDKNSEFKKRSHSSINIKSDIPLSKSKQSLPNRHYSEKTLVTSKKQSRKLPYHLRSTGYAARLRARLEETE</sequence>
<reference evidence="3" key="3">
    <citation type="submission" date="2021-06" db="EMBL/GenBank/DDBJ databases">
        <title>Chromosome-level genome assembly for S. haematobium.</title>
        <authorList>
            <person name="Stroehlein A.J."/>
        </authorList>
    </citation>
    <scope>NUCLEOTIDE SEQUENCE</scope>
</reference>
<dbReference type="KEGG" id="shx:MS3_00004968"/>
<keyword evidence="5" id="KW-1185">Reference proteome</keyword>
<evidence type="ECO:0000313" key="4">
    <source>
        <dbReference type="EMBL" id="KGB34474.1"/>
    </source>
</evidence>
<reference evidence="4" key="1">
    <citation type="journal article" date="2012" name="Nat. Genet.">
        <title>Whole-genome sequence of Schistosoma haematobium.</title>
        <authorList>
            <person name="Young N.D."/>
            <person name="Jex A.R."/>
            <person name="Li B."/>
            <person name="Liu S."/>
            <person name="Yang L."/>
            <person name="Xiong Z."/>
            <person name="Li Y."/>
            <person name="Cantacessi C."/>
            <person name="Hall R.S."/>
            <person name="Xu X."/>
            <person name="Chen F."/>
            <person name="Wu X."/>
            <person name="Zerlotini A."/>
            <person name="Oliveira G."/>
            <person name="Hofmann A."/>
            <person name="Zhang G."/>
            <person name="Fang X."/>
            <person name="Kang Y."/>
            <person name="Campbell B.E."/>
            <person name="Loukas A."/>
            <person name="Ranganathan S."/>
            <person name="Rollinson D."/>
            <person name="Rinaldi G."/>
            <person name="Brindley P.J."/>
            <person name="Yang H."/>
            <person name="Wang J."/>
            <person name="Wang J."/>
            <person name="Gasser R.B."/>
        </authorList>
    </citation>
    <scope>NUCLEOTIDE SEQUENCE [LARGE SCALE GENOMIC DNA]</scope>
</reference>
<feature type="compositionally biased region" description="Polar residues" evidence="2">
    <location>
        <begin position="774"/>
        <end position="788"/>
    </location>
</feature>
<dbReference type="EMBL" id="KL250613">
    <property type="protein sequence ID" value="KGB34474.1"/>
    <property type="molecule type" value="Genomic_DNA"/>
</dbReference>
<evidence type="ECO:0000313" key="3">
    <source>
        <dbReference type="EMBL" id="KAH9587107.1"/>
    </source>
</evidence>
<dbReference type="Proteomes" id="UP000471633">
    <property type="component" value="Unassembled WGS sequence"/>
</dbReference>